<evidence type="ECO:0000259" key="6">
    <source>
        <dbReference type="Pfam" id="PF03717"/>
    </source>
</evidence>
<keyword evidence="4" id="KW-1133">Transmembrane helix</keyword>
<dbReference type="KEGG" id="plig:NAG76_14060"/>
<dbReference type="InterPro" id="IPR050515">
    <property type="entry name" value="Beta-lactam/transpept"/>
</dbReference>
<keyword evidence="3 4" id="KW-0472">Membrane</keyword>
<dbReference type="InterPro" id="IPR012338">
    <property type="entry name" value="Beta-lactam/transpept-like"/>
</dbReference>
<comment type="similarity">
    <text evidence="2">Belongs to the transpeptidase family.</text>
</comment>
<protein>
    <submittedName>
        <fullName evidence="7">Penicillin-binding transpeptidase domain-containing protein</fullName>
    </submittedName>
</protein>
<evidence type="ECO:0000256" key="2">
    <source>
        <dbReference type="ARBA" id="ARBA00007171"/>
    </source>
</evidence>
<dbReference type="Gene3D" id="3.90.1310.10">
    <property type="entry name" value="Penicillin-binding protein 2a (Domain 2)"/>
    <property type="match status" value="1"/>
</dbReference>
<dbReference type="GO" id="GO:0071555">
    <property type="term" value="P:cell wall organization"/>
    <property type="evidence" value="ECO:0007669"/>
    <property type="project" value="TreeGrafter"/>
</dbReference>
<name>A0A9J6Z9U2_9BACL</name>
<dbReference type="SUPFAM" id="SSF56519">
    <property type="entry name" value="Penicillin binding protein dimerisation domain"/>
    <property type="match status" value="1"/>
</dbReference>
<dbReference type="Gene3D" id="3.40.710.10">
    <property type="entry name" value="DD-peptidase/beta-lactamase superfamily"/>
    <property type="match status" value="1"/>
</dbReference>
<sequence>MQRRAIWIAIVFTSVMFLYTCRLIYLQIIPTTTIFQQHGSKYKYYDWRQGAVNQRMKKLMVDDGRGHFVDEHGFAITSEKYDTVAFFPVHAWKEIDGVRFNKLATILDKSPEQLQDFVRVLDSAAFLEDKSKVPIRLTEQQVHDIQALHLYGLEVVSYRDRYPEQYEQKHFIGAVAEYPEWTDKVYSSEIKQLNNWSRNSKVGILGLEYSLDRYLHGLGPSYLSYTLDGRYDLLSGIGMRRIESSNPYYPLTIITTIDLDLQNKIERYLDEQKVIEGAIVLLDVTNGDVKAMVSRPQLLPGQLSEGNDSVLRNHALTAYTPGSIYKIVTAAAALEYGVVEEDEHFYCNGEYGRYGLSCWKEGGHGDQTLEEAFANSCNVVFATLSERLTANQLYEIANALGVVQKVGWHQDEAKAPITSPIRLLAEEENGLVFHDLNTKDGGVIAQSSIGQRDVHLTPLQAANMVVTLLNRGRQYENRIVSQINYADGQVLAQLPVHLGHENKFNIHPATAGKILKYMQLVVQQGTGKSINEGRWHVAGKSGTAQLSGKQTGHNDQWFIGYGPTEKPQYALSVLVQEQTSGKRNQATQIFRGIMDIVAEHKQQ</sequence>
<dbReference type="PANTHER" id="PTHR30627:SF24">
    <property type="entry name" value="PENICILLIN-BINDING PROTEIN 4B"/>
    <property type="match status" value="1"/>
</dbReference>
<dbReference type="SUPFAM" id="SSF56601">
    <property type="entry name" value="beta-lactamase/transpeptidase-like"/>
    <property type="match status" value="1"/>
</dbReference>
<evidence type="ECO:0000313" key="8">
    <source>
        <dbReference type="Proteomes" id="UP001056756"/>
    </source>
</evidence>
<reference evidence="7" key="1">
    <citation type="submission" date="2022-05" db="EMBL/GenBank/DDBJ databases">
        <title>Novel bacterial taxa in a minimal lignocellulolytic consortium and its capacity to transform plastics disclosed by genome-resolved metagenomics.</title>
        <authorList>
            <person name="Rodriguez C.A.D."/>
            <person name="Diaz-Garcia L."/>
            <person name="Herrera K."/>
            <person name="Tarazona N.A."/>
            <person name="Sproer C."/>
            <person name="Overmann J."/>
            <person name="Jimenez D.J."/>
        </authorList>
    </citation>
    <scope>NUCLEOTIDE SEQUENCE</scope>
    <source>
        <strain evidence="7">MAG5</strain>
    </source>
</reference>
<dbReference type="GO" id="GO:0005886">
    <property type="term" value="C:plasma membrane"/>
    <property type="evidence" value="ECO:0007669"/>
    <property type="project" value="TreeGrafter"/>
</dbReference>
<dbReference type="GO" id="GO:0071972">
    <property type="term" value="F:peptidoglycan L,D-transpeptidase activity"/>
    <property type="evidence" value="ECO:0007669"/>
    <property type="project" value="TreeGrafter"/>
</dbReference>
<accession>A0A9J6Z9U2</accession>
<proteinExistence type="inferred from homology"/>
<comment type="subcellular location">
    <subcellularLocation>
        <location evidence="1">Membrane</location>
    </subcellularLocation>
</comment>
<evidence type="ECO:0000256" key="1">
    <source>
        <dbReference type="ARBA" id="ARBA00004370"/>
    </source>
</evidence>
<evidence type="ECO:0000256" key="3">
    <source>
        <dbReference type="ARBA" id="ARBA00023136"/>
    </source>
</evidence>
<feature type="transmembrane region" description="Helical" evidence="4">
    <location>
        <begin position="7"/>
        <end position="28"/>
    </location>
</feature>
<gene>
    <name evidence="7" type="ORF">NAG76_14060</name>
</gene>
<evidence type="ECO:0000259" key="5">
    <source>
        <dbReference type="Pfam" id="PF00905"/>
    </source>
</evidence>
<dbReference type="InterPro" id="IPR001460">
    <property type="entry name" value="PCN-bd_Tpept"/>
</dbReference>
<evidence type="ECO:0000313" key="7">
    <source>
        <dbReference type="EMBL" id="URN92965.1"/>
    </source>
</evidence>
<dbReference type="Pfam" id="PF00905">
    <property type="entry name" value="Transpeptidase"/>
    <property type="match status" value="1"/>
</dbReference>
<dbReference type="InterPro" id="IPR005311">
    <property type="entry name" value="PBP_dimer"/>
</dbReference>
<dbReference type="GO" id="GO:0008658">
    <property type="term" value="F:penicillin binding"/>
    <property type="evidence" value="ECO:0007669"/>
    <property type="project" value="InterPro"/>
</dbReference>
<dbReference type="Pfam" id="PF03717">
    <property type="entry name" value="PBP_dimer"/>
    <property type="match status" value="1"/>
</dbReference>
<evidence type="ECO:0000256" key="4">
    <source>
        <dbReference type="SAM" id="Phobius"/>
    </source>
</evidence>
<organism evidence="7 8">
    <name type="scientific">Candidatus Pristimantibacillus lignocellulolyticus</name>
    <dbReference type="NCBI Taxonomy" id="2994561"/>
    <lineage>
        <taxon>Bacteria</taxon>
        <taxon>Bacillati</taxon>
        <taxon>Bacillota</taxon>
        <taxon>Bacilli</taxon>
        <taxon>Bacillales</taxon>
        <taxon>Paenibacillaceae</taxon>
        <taxon>Candidatus Pristimantibacillus</taxon>
    </lineage>
</organism>
<dbReference type="PANTHER" id="PTHR30627">
    <property type="entry name" value="PEPTIDOGLYCAN D,D-TRANSPEPTIDASE"/>
    <property type="match status" value="1"/>
</dbReference>
<dbReference type="EMBL" id="CP097899">
    <property type="protein sequence ID" value="URN92965.1"/>
    <property type="molecule type" value="Genomic_DNA"/>
</dbReference>
<feature type="domain" description="Penicillin-binding protein transpeptidase" evidence="5">
    <location>
        <begin position="277"/>
        <end position="595"/>
    </location>
</feature>
<dbReference type="AlphaFoldDB" id="A0A9J6Z9U2"/>
<dbReference type="Proteomes" id="UP001056756">
    <property type="component" value="Chromosome"/>
</dbReference>
<feature type="domain" description="Penicillin-binding protein dimerisation" evidence="6">
    <location>
        <begin position="65"/>
        <end position="217"/>
    </location>
</feature>
<dbReference type="InterPro" id="IPR036138">
    <property type="entry name" value="PBP_dimer_sf"/>
</dbReference>
<keyword evidence="4" id="KW-0812">Transmembrane</keyword>